<dbReference type="GO" id="GO:0005886">
    <property type="term" value="C:plasma membrane"/>
    <property type="evidence" value="ECO:0007669"/>
    <property type="project" value="UniProtKB-SubCell"/>
</dbReference>
<keyword evidence="10" id="KW-1185">Reference proteome</keyword>
<name>A0A2W7I2K3_9PROT</name>
<feature type="transmembrane region" description="Helical" evidence="8">
    <location>
        <begin position="166"/>
        <end position="182"/>
    </location>
</feature>
<dbReference type="OrthoDB" id="9803444at2"/>
<evidence type="ECO:0000256" key="2">
    <source>
        <dbReference type="ARBA" id="ARBA00010735"/>
    </source>
</evidence>
<organism evidence="9 10">
    <name type="scientific">Humitalea rosea</name>
    <dbReference type="NCBI Taxonomy" id="990373"/>
    <lineage>
        <taxon>Bacteria</taxon>
        <taxon>Pseudomonadati</taxon>
        <taxon>Pseudomonadota</taxon>
        <taxon>Alphaproteobacteria</taxon>
        <taxon>Acetobacterales</taxon>
        <taxon>Roseomonadaceae</taxon>
        <taxon>Humitalea</taxon>
    </lineage>
</organism>
<gene>
    <name evidence="9" type="ORF">C8P66_12243</name>
</gene>
<sequence length="232" mass="24275">MQVIFTRAGVRSGARAAVPLLLGMAPFGLVTGVVAQQHGLSLLETVLMSALVFAGSAQLLALEFWADPVPFGTVVLAAFAVNLRLAPMGPALALWLDRLHGWRLWGTLATMVDHSFALSIGEQRAGGRDAGFMLGVGLLLWAVWNGLVIAGFLAGSAVRVPAGHPLFFAATATFLAMLVPLWRGRARDLWPWLVAGGLALLARGLEVPAPAPLLLGAFTGAALGAWRDGRAA</sequence>
<dbReference type="RefSeq" id="WP_111399610.1">
    <property type="nucleotide sequence ID" value="NZ_QKYU01000022.1"/>
</dbReference>
<feature type="transmembrane region" description="Helical" evidence="8">
    <location>
        <begin position="74"/>
        <end position="96"/>
    </location>
</feature>
<dbReference type="EMBL" id="QKYU01000022">
    <property type="protein sequence ID" value="PZW41056.1"/>
    <property type="molecule type" value="Genomic_DNA"/>
</dbReference>
<evidence type="ECO:0000256" key="1">
    <source>
        <dbReference type="ARBA" id="ARBA00004651"/>
    </source>
</evidence>
<dbReference type="GO" id="GO:1903785">
    <property type="term" value="P:L-valine transmembrane transport"/>
    <property type="evidence" value="ECO:0007669"/>
    <property type="project" value="TreeGrafter"/>
</dbReference>
<evidence type="ECO:0000256" key="4">
    <source>
        <dbReference type="ARBA" id="ARBA00022475"/>
    </source>
</evidence>
<keyword evidence="6 8" id="KW-1133">Transmembrane helix</keyword>
<dbReference type="PANTHER" id="PTHR34979:SF1">
    <property type="entry name" value="INNER MEMBRANE PROTEIN YGAZ"/>
    <property type="match status" value="1"/>
</dbReference>
<feature type="transmembrane region" description="Helical" evidence="8">
    <location>
        <begin position="45"/>
        <end position="62"/>
    </location>
</feature>
<keyword evidence="3" id="KW-0813">Transport</keyword>
<evidence type="ECO:0000256" key="5">
    <source>
        <dbReference type="ARBA" id="ARBA00022692"/>
    </source>
</evidence>
<dbReference type="InterPro" id="IPR011606">
    <property type="entry name" value="Brnchd-chn_aa_trnsp_permease"/>
</dbReference>
<feature type="transmembrane region" description="Helical" evidence="8">
    <location>
        <begin position="211"/>
        <end position="226"/>
    </location>
</feature>
<keyword evidence="7 8" id="KW-0472">Membrane</keyword>
<evidence type="ECO:0000256" key="8">
    <source>
        <dbReference type="SAM" id="Phobius"/>
    </source>
</evidence>
<evidence type="ECO:0000256" key="3">
    <source>
        <dbReference type="ARBA" id="ARBA00022448"/>
    </source>
</evidence>
<comment type="subcellular location">
    <subcellularLocation>
        <location evidence="1">Cell membrane</location>
        <topology evidence="1">Multi-pass membrane protein</topology>
    </subcellularLocation>
</comment>
<dbReference type="PANTHER" id="PTHR34979">
    <property type="entry name" value="INNER MEMBRANE PROTEIN YGAZ"/>
    <property type="match status" value="1"/>
</dbReference>
<protein>
    <submittedName>
        <fullName evidence="9">4-azaleucine resistance transporter AzlC</fullName>
    </submittedName>
</protein>
<feature type="transmembrane region" description="Helical" evidence="8">
    <location>
        <begin position="132"/>
        <end position="154"/>
    </location>
</feature>
<comment type="similarity">
    <text evidence="2">Belongs to the AzlC family.</text>
</comment>
<reference evidence="9 10" key="1">
    <citation type="submission" date="2018-06" db="EMBL/GenBank/DDBJ databases">
        <title>Genomic Encyclopedia of Archaeal and Bacterial Type Strains, Phase II (KMG-II): from individual species to whole genera.</title>
        <authorList>
            <person name="Goeker M."/>
        </authorList>
    </citation>
    <scope>NUCLEOTIDE SEQUENCE [LARGE SCALE GENOMIC DNA]</scope>
    <source>
        <strain evidence="9 10">DSM 24525</strain>
    </source>
</reference>
<keyword evidence="5 8" id="KW-0812">Transmembrane</keyword>
<keyword evidence="4" id="KW-1003">Cell membrane</keyword>
<dbReference type="Proteomes" id="UP000249688">
    <property type="component" value="Unassembled WGS sequence"/>
</dbReference>
<evidence type="ECO:0000313" key="9">
    <source>
        <dbReference type="EMBL" id="PZW41056.1"/>
    </source>
</evidence>
<proteinExistence type="inferred from homology"/>
<accession>A0A2W7I2K3</accession>
<evidence type="ECO:0000313" key="10">
    <source>
        <dbReference type="Proteomes" id="UP000249688"/>
    </source>
</evidence>
<evidence type="ECO:0000256" key="7">
    <source>
        <dbReference type="ARBA" id="ARBA00023136"/>
    </source>
</evidence>
<dbReference type="Pfam" id="PF03591">
    <property type="entry name" value="AzlC"/>
    <property type="match status" value="1"/>
</dbReference>
<dbReference type="AlphaFoldDB" id="A0A2W7I2K3"/>
<comment type="caution">
    <text evidence="9">The sequence shown here is derived from an EMBL/GenBank/DDBJ whole genome shotgun (WGS) entry which is preliminary data.</text>
</comment>
<evidence type="ECO:0000256" key="6">
    <source>
        <dbReference type="ARBA" id="ARBA00022989"/>
    </source>
</evidence>